<evidence type="ECO:0000256" key="7">
    <source>
        <dbReference type="ARBA" id="ARBA00023136"/>
    </source>
</evidence>
<feature type="compositionally biased region" description="Polar residues" evidence="10">
    <location>
        <begin position="42"/>
        <end position="56"/>
    </location>
</feature>
<keyword evidence="3 9" id="KW-0812">Transmembrane</keyword>
<protein>
    <recommendedName>
        <fullName evidence="9">Sodium/hydrogen exchanger</fullName>
    </recommendedName>
</protein>
<feature type="transmembrane region" description="Helical" evidence="11">
    <location>
        <begin position="369"/>
        <end position="389"/>
    </location>
</feature>
<dbReference type="AlphaFoldDB" id="A0ABD3UBS7"/>
<organism evidence="14 15">
    <name type="scientific">Sinanodonta woodiana</name>
    <name type="common">Chinese pond mussel</name>
    <name type="synonym">Anodonta woodiana</name>
    <dbReference type="NCBI Taxonomy" id="1069815"/>
    <lineage>
        <taxon>Eukaryota</taxon>
        <taxon>Metazoa</taxon>
        <taxon>Spiralia</taxon>
        <taxon>Lophotrochozoa</taxon>
        <taxon>Mollusca</taxon>
        <taxon>Bivalvia</taxon>
        <taxon>Autobranchia</taxon>
        <taxon>Heteroconchia</taxon>
        <taxon>Palaeoheterodonta</taxon>
        <taxon>Unionida</taxon>
        <taxon>Unionoidea</taxon>
        <taxon>Unionidae</taxon>
        <taxon>Unioninae</taxon>
        <taxon>Sinanodonta</taxon>
    </lineage>
</organism>
<feature type="transmembrane region" description="Helical" evidence="11">
    <location>
        <begin position="338"/>
        <end position="357"/>
    </location>
</feature>
<comment type="similarity">
    <text evidence="9">Belongs to the monovalent cation:proton antiporter 1 (CPA1) transporter (TC 2.A.36) family.</text>
</comment>
<feature type="domain" description="Cation/H+ exchanger transmembrane" evidence="13">
    <location>
        <begin position="105"/>
        <end position="495"/>
    </location>
</feature>
<evidence type="ECO:0000256" key="4">
    <source>
        <dbReference type="ARBA" id="ARBA00022989"/>
    </source>
</evidence>
<dbReference type="PANTHER" id="PTHR10110">
    <property type="entry name" value="SODIUM/HYDROGEN EXCHANGER"/>
    <property type="match status" value="1"/>
</dbReference>
<feature type="transmembrane region" description="Helical" evidence="11">
    <location>
        <begin position="116"/>
        <end position="137"/>
    </location>
</feature>
<feature type="transmembrane region" description="Helical" evidence="11">
    <location>
        <begin position="471"/>
        <end position="490"/>
    </location>
</feature>
<evidence type="ECO:0000256" key="8">
    <source>
        <dbReference type="ARBA" id="ARBA00023201"/>
    </source>
</evidence>
<evidence type="ECO:0000256" key="3">
    <source>
        <dbReference type="ARBA" id="ARBA00022692"/>
    </source>
</evidence>
<feature type="transmembrane region" description="Helical" evidence="11">
    <location>
        <begin position="441"/>
        <end position="459"/>
    </location>
</feature>
<evidence type="ECO:0000256" key="12">
    <source>
        <dbReference type="SAM" id="SignalP"/>
    </source>
</evidence>
<comment type="caution">
    <text evidence="14">The sequence shown here is derived from an EMBL/GenBank/DDBJ whole genome shotgun (WGS) entry which is preliminary data.</text>
</comment>
<evidence type="ECO:0000256" key="1">
    <source>
        <dbReference type="ARBA" id="ARBA00004141"/>
    </source>
</evidence>
<reference evidence="14 15" key="1">
    <citation type="submission" date="2024-11" db="EMBL/GenBank/DDBJ databases">
        <title>Chromosome-level genome assembly of the freshwater bivalve Anodonta woodiana.</title>
        <authorList>
            <person name="Chen X."/>
        </authorList>
    </citation>
    <scope>NUCLEOTIDE SEQUENCE [LARGE SCALE GENOMIC DNA]</scope>
    <source>
        <strain evidence="14">MN2024</strain>
        <tissue evidence="14">Gills</tissue>
    </source>
</reference>
<evidence type="ECO:0000313" key="14">
    <source>
        <dbReference type="EMBL" id="KAL3846845.1"/>
    </source>
</evidence>
<dbReference type="PRINTS" id="PR01084">
    <property type="entry name" value="NAHEXCHNGR"/>
</dbReference>
<keyword evidence="2 9" id="KW-0813">Transport</keyword>
<dbReference type="GO" id="GO:0016020">
    <property type="term" value="C:membrane"/>
    <property type="evidence" value="ECO:0007669"/>
    <property type="project" value="UniProtKB-SubCell"/>
</dbReference>
<keyword evidence="8 9" id="KW-0739">Sodium transport</keyword>
<gene>
    <name evidence="14" type="ORF">ACJMK2_017799</name>
</gene>
<comment type="subcellular location">
    <subcellularLocation>
        <location evidence="1">Membrane</location>
        <topology evidence="1">Multi-pass membrane protein</topology>
    </subcellularLocation>
</comment>
<dbReference type="InterPro" id="IPR018422">
    <property type="entry name" value="Cation/H_exchanger_CPA1"/>
</dbReference>
<feature type="signal peptide" evidence="12">
    <location>
        <begin position="1"/>
        <end position="24"/>
    </location>
</feature>
<dbReference type="Gene3D" id="6.10.140.1330">
    <property type="match status" value="1"/>
</dbReference>
<evidence type="ECO:0000256" key="11">
    <source>
        <dbReference type="SAM" id="Phobius"/>
    </source>
</evidence>
<feature type="transmembrane region" description="Helical" evidence="11">
    <location>
        <begin position="84"/>
        <end position="104"/>
    </location>
</feature>
<evidence type="ECO:0000256" key="5">
    <source>
        <dbReference type="ARBA" id="ARBA00023053"/>
    </source>
</evidence>
<dbReference type="Proteomes" id="UP001634394">
    <property type="component" value="Unassembled WGS sequence"/>
</dbReference>
<dbReference type="GO" id="GO:0015297">
    <property type="term" value="F:antiporter activity"/>
    <property type="evidence" value="ECO:0007669"/>
    <property type="project" value="UniProtKB-KW"/>
</dbReference>
<dbReference type="InterPro" id="IPR006153">
    <property type="entry name" value="Cation/H_exchanger_TM"/>
</dbReference>
<evidence type="ECO:0000256" key="10">
    <source>
        <dbReference type="SAM" id="MobiDB-lite"/>
    </source>
</evidence>
<feature type="transmembrane region" description="Helical" evidence="11">
    <location>
        <begin position="241"/>
        <end position="263"/>
    </location>
</feature>
<name>A0ABD3UBS7_SINWO</name>
<feature type="chain" id="PRO_5044805627" description="Sodium/hydrogen exchanger" evidence="12">
    <location>
        <begin position="25"/>
        <end position="849"/>
    </location>
</feature>
<feature type="transmembrane region" description="Helical" evidence="11">
    <location>
        <begin position="177"/>
        <end position="200"/>
    </location>
</feature>
<accession>A0ABD3UBS7</accession>
<keyword evidence="4 11" id="KW-1133">Transmembrane helix</keyword>
<evidence type="ECO:0000256" key="2">
    <source>
        <dbReference type="ARBA" id="ARBA00022448"/>
    </source>
</evidence>
<keyword evidence="15" id="KW-1185">Reference proteome</keyword>
<feature type="transmembrane region" description="Helical" evidence="11">
    <location>
        <begin position="212"/>
        <end position="234"/>
    </location>
</feature>
<feature type="region of interest" description="Disordered" evidence="10">
    <location>
        <begin position="783"/>
        <end position="817"/>
    </location>
</feature>
<feature type="transmembrane region" description="Helical" evidence="11">
    <location>
        <begin position="401"/>
        <end position="420"/>
    </location>
</feature>
<keyword evidence="7 11" id="KW-0472">Membrane</keyword>
<evidence type="ECO:0000259" key="13">
    <source>
        <dbReference type="Pfam" id="PF00999"/>
    </source>
</evidence>
<keyword evidence="6 9" id="KW-0406">Ion transport</keyword>
<evidence type="ECO:0000256" key="9">
    <source>
        <dbReference type="RuleBase" id="RU003722"/>
    </source>
</evidence>
<feature type="region of interest" description="Disordered" evidence="10">
    <location>
        <begin position="42"/>
        <end position="69"/>
    </location>
</feature>
<dbReference type="GO" id="GO:0006814">
    <property type="term" value="P:sodium ion transport"/>
    <property type="evidence" value="ECO:0007669"/>
    <property type="project" value="UniProtKB-KW"/>
</dbReference>
<proteinExistence type="inferred from homology"/>
<dbReference type="EMBL" id="JBJQND010000016">
    <property type="protein sequence ID" value="KAL3846845.1"/>
    <property type="molecule type" value="Genomic_DNA"/>
</dbReference>
<evidence type="ECO:0000313" key="15">
    <source>
        <dbReference type="Proteomes" id="UP001634394"/>
    </source>
</evidence>
<dbReference type="PANTHER" id="PTHR10110:SF126">
    <property type="entry name" value="NA(+)_H(+) EXCHANGER PROTEIN 7"/>
    <property type="match status" value="1"/>
</dbReference>
<keyword evidence="12" id="KW-0732">Signal</keyword>
<evidence type="ECO:0000256" key="6">
    <source>
        <dbReference type="ARBA" id="ARBA00023065"/>
    </source>
</evidence>
<dbReference type="NCBIfam" id="TIGR00840">
    <property type="entry name" value="b_cpa1"/>
    <property type="match status" value="1"/>
</dbReference>
<keyword evidence="9" id="KW-0050">Antiport</keyword>
<keyword evidence="5" id="KW-0915">Sodium</keyword>
<dbReference type="InterPro" id="IPR004709">
    <property type="entry name" value="NaH_exchanger"/>
</dbReference>
<sequence length="849" mass="95790">MQAKRTCIFTLVTAVTVFHTIALAQTASTDVSKVPGVQMGSEHTVNQSTELTNGSQEQDHSSKGGHQPHKTYGIKVVELKLHHLMQPLVFCLVVLMAGLSKIGFHHADFLSSKVPESCMLVIIGTILGAIIYVTRAADDLPAFFQPHEFFLYLLPPIILESAYSLHNRTFFENIGSILMYAVVGTVLACFLIGLSLFGLYKAGAMEEINCSFAQIMVFSALIVAVDPVAVLAVFQEVGVNHVLYFLVFGESLLNDGVTVVLYLVMQSYSTMNVITADQIVLGFVKFFVVCFCGIFIGVLLGLISSFITKYTSTVKVVEPIAIFGFAYLSYILADLFEFSGIISIICCGLIQAQYAFCNVSNKSRLAIKYFIKVVSNAMEILIFLFMGLTLLRLNHDWKTGFTLWTIFLCIFMRFLIVFAISHGINRFDSNRVRKIGLDEMFMISYGGLRGAVCFSLVALLDDADFPRKDMFVTTTLAVIFFTVFISGSTIKPLVKLLQIRLAQDNKKMILYEELNSHVTDHLMAGIEEVVGISGKNYIREKIERFDSRFIRPIVMKDPKGSVTEDITKYYVKLVMKEHYKNLKACGVTSLKHVESNLRAIDSSVYLKGLAERNEDEVFDEEEPVVMRHKAMIPKRKDQKSLRKVFTNALHASKMGQGKHFHDKNLTLDNRFGDMRSSFLRNIKQRRNKNAYLTRMLSSDEDNGDDMRPQSWCEEDAEVCQNRANVLVPRSRSFTIDLSRERQRSLDYSDIMFSETSDRKEGTPLLILTPEERSDNSDRHVQFHFSDESMHKKGNNQSPKEDLESPSSVSDRRASFQAHRQDALVEMAAGIPMVTLNKTKKFKANDQDEV</sequence>
<dbReference type="Pfam" id="PF00999">
    <property type="entry name" value="Na_H_Exchanger"/>
    <property type="match status" value="1"/>
</dbReference>
<feature type="transmembrane region" description="Helical" evidence="11">
    <location>
        <begin position="283"/>
        <end position="304"/>
    </location>
</feature>